<dbReference type="HOGENOM" id="CLU_107288_3_1_1"/>
<dbReference type="GeneID" id="6569067"/>
<keyword evidence="7" id="KW-1185">Reference proteome</keyword>
<dbReference type="GO" id="GO:1902436">
    <property type="term" value="P:negative regulation of male mating behavior"/>
    <property type="evidence" value="ECO:0007669"/>
    <property type="project" value="EnsemblMetazoa"/>
</dbReference>
<comment type="subcellular location">
    <subcellularLocation>
        <location evidence="1">Secreted</location>
    </subcellularLocation>
</comment>
<evidence type="ECO:0000256" key="2">
    <source>
        <dbReference type="ARBA" id="ARBA00008098"/>
    </source>
</evidence>
<evidence type="ECO:0000313" key="6">
    <source>
        <dbReference type="EMBL" id="EDV98275.1"/>
    </source>
</evidence>
<dbReference type="OMA" id="VPQMKDK"/>
<dbReference type="InParanoid" id="B4JWD7"/>
<proteinExistence type="inferred from homology"/>
<dbReference type="Proteomes" id="UP000001070">
    <property type="component" value="Unassembled WGS sequence"/>
</dbReference>
<evidence type="ECO:0000256" key="3">
    <source>
        <dbReference type="ARBA" id="ARBA00022525"/>
    </source>
</evidence>
<dbReference type="CTD" id="37271"/>
<dbReference type="Pfam" id="PF01395">
    <property type="entry name" value="PBP_GOBP"/>
    <property type="match status" value="1"/>
</dbReference>
<dbReference type="eggNOG" id="ENOG502T810">
    <property type="taxonomic scope" value="Eukaryota"/>
</dbReference>
<evidence type="ECO:0000313" key="7">
    <source>
        <dbReference type="Proteomes" id="UP000001070"/>
    </source>
</evidence>
<dbReference type="GO" id="GO:0071834">
    <property type="term" value="P:mating pheromone secretion"/>
    <property type="evidence" value="ECO:0007669"/>
    <property type="project" value="EnsemblMetazoa"/>
</dbReference>
<gene>
    <name evidence="6" type="primary">Dgri\GH23020</name>
    <name evidence="6" type="ORF">Dgri_GH23020</name>
    <name evidence="6" type="ORF">GH23020</name>
</gene>
<reference evidence="6 7" key="1">
    <citation type="journal article" date="2007" name="Nature">
        <title>Evolution of genes and genomes on the Drosophila phylogeny.</title>
        <authorList>
            <consortium name="Drosophila 12 Genomes Consortium"/>
            <person name="Clark A.G."/>
            <person name="Eisen M.B."/>
            <person name="Smith D.R."/>
            <person name="Bergman C.M."/>
            <person name="Oliver B."/>
            <person name="Markow T.A."/>
            <person name="Kaufman T.C."/>
            <person name="Kellis M."/>
            <person name="Gelbart W."/>
            <person name="Iyer V.N."/>
            <person name="Pollard D.A."/>
            <person name="Sackton T.B."/>
            <person name="Larracuente A.M."/>
            <person name="Singh N.D."/>
            <person name="Abad J.P."/>
            <person name="Abt D.N."/>
            <person name="Adryan B."/>
            <person name="Aguade M."/>
            <person name="Akashi H."/>
            <person name="Anderson W.W."/>
            <person name="Aquadro C.F."/>
            <person name="Ardell D.H."/>
            <person name="Arguello R."/>
            <person name="Artieri C.G."/>
            <person name="Barbash D.A."/>
            <person name="Barker D."/>
            <person name="Barsanti P."/>
            <person name="Batterham P."/>
            <person name="Batzoglou S."/>
            <person name="Begun D."/>
            <person name="Bhutkar A."/>
            <person name="Blanco E."/>
            <person name="Bosak S.A."/>
            <person name="Bradley R.K."/>
            <person name="Brand A.D."/>
            <person name="Brent M.R."/>
            <person name="Brooks A.N."/>
            <person name="Brown R.H."/>
            <person name="Butlin R.K."/>
            <person name="Caggese C."/>
            <person name="Calvi B.R."/>
            <person name="Bernardo de Carvalho A."/>
            <person name="Caspi A."/>
            <person name="Castrezana S."/>
            <person name="Celniker S.E."/>
            <person name="Chang J.L."/>
            <person name="Chapple C."/>
            <person name="Chatterji S."/>
            <person name="Chinwalla A."/>
            <person name="Civetta A."/>
            <person name="Clifton S.W."/>
            <person name="Comeron J.M."/>
            <person name="Costello J.C."/>
            <person name="Coyne J.A."/>
            <person name="Daub J."/>
            <person name="David R.G."/>
            <person name="Delcher A.L."/>
            <person name="Delehaunty K."/>
            <person name="Do C.B."/>
            <person name="Ebling H."/>
            <person name="Edwards K."/>
            <person name="Eickbush T."/>
            <person name="Evans J.D."/>
            <person name="Filipski A."/>
            <person name="Findeiss S."/>
            <person name="Freyhult E."/>
            <person name="Fulton L."/>
            <person name="Fulton R."/>
            <person name="Garcia A.C."/>
            <person name="Gardiner A."/>
            <person name="Garfield D.A."/>
            <person name="Garvin B.E."/>
            <person name="Gibson G."/>
            <person name="Gilbert D."/>
            <person name="Gnerre S."/>
            <person name="Godfrey J."/>
            <person name="Good R."/>
            <person name="Gotea V."/>
            <person name="Gravely B."/>
            <person name="Greenberg A.J."/>
            <person name="Griffiths-Jones S."/>
            <person name="Gross S."/>
            <person name="Guigo R."/>
            <person name="Gustafson E.A."/>
            <person name="Haerty W."/>
            <person name="Hahn M.W."/>
            <person name="Halligan D.L."/>
            <person name="Halpern A.L."/>
            <person name="Halter G.M."/>
            <person name="Han M.V."/>
            <person name="Heger A."/>
            <person name="Hillier L."/>
            <person name="Hinrichs A.S."/>
            <person name="Holmes I."/>
            <person name="Hoskins R.A."/>
            <person name="Hubisz M.J."/>
            <person name="Hultmark D."/>
            <person name="Huntley M.A."/>
            <person name="Jaffe D.B."/>
            <person name="Jagadeeshan S."/>
            <person name="Jeck W.R."/>
            <person name="Johnson J."/>
            <person name="Jones C.D."/>
            <person name="Jordan W.C."/>
            <person name="Karpen G.H."/>
            <person name="Kataoka E."/>
            <person name="Keightley P.D."/>
            <person name="Kheradpour P."/>
            <person name="Kirkness E.F."/>
            <person name="Koerich L.B."/>
            <person name="Kristiansen K."/>
            <person name="Kudrna D."/>
            <person name="Kulathinal R.J."/>
            <person name="Kumar S."/>
            <person name="Kwok R."/>
            <person name="Lander E."/>
            <person name="Langley C.H."/>
            <person name="Lapoint R."/>
            <person name="Lazzaro B.P."/>
            <person name="Lee S.J."/>
            <person name="Levesque L."/>
            <person name="Li R."/>
            <person name="Lin C.F."/>
            <person name="Lin M.F."/>
            <person name="Lindblad-Toh K."/>
            <person name="Llopart A."/>
            <person name="Long M."/>
            <person name="Low L."/>
            <person name="Lozovsky E."/>
            <person name="Lu J."/>
            <person name="Luo M."/>
            <person name="Machado C.A."/>
            <person name="Makalowski W."/>
            <person name="Marzo M."/>
            <person name="Matsuda M."/>
            <person name="Matzkin L."/>
            <person name="McAllister B."/>
            <person name="McBride C.S."/>
            <person name="McKernan B."/>
            <person name="McKernan K."/>
            <person name="Mendez-Lago M."/>
            <person name="Minx P."/>
            <person name="Mollenhauer M.U."/>
            <person name="Montooth K."/>
            <person name="Mount S.M."/>
            <person name="Mu X."/>
            <person name="Myers E."/>
            <person name="Negre B."/>
            <person name="Newfeld S."/>
            <person name="Nielsen R."/>
            <person name="Noor M.A."/>
            <person name="O'Grady P."/>
            <person name="Pachter L."/>
            <person name="Papaceit M."/>
            <person name="Parisi M.J."/>
            <person name="Parisi M."/>
            <person name="Parts L."/>
            <person name="Pedersen J.S."/>
            <person name="Pesole G."/>
            <person name="Phillippy A.M."/>
            <person name="Ponting C.P."/>
            <person name="Pop M."/>
            <person name="Porcelli D."/>
            <person name="Powell J.R."/>
            <person name="Prohaska S."/>
            <person name="Pruitt K."/>
            <person name="Puig M."/>
            <person name="Quesneville H."/>
            <person name="Ram K.R."/>
            <person name="Rand D."/>
            <person name="Rasmussen M.D."/>
            <person name="Reed L.K."/>
            <person name="Reenan R."/>
            <person name="Reily A."/>
            <person name="Remington K.A."/>
            <person name="Rieger T.T."/>
            <person name="Ritchie M.G."/>
            <person name="Robin C."/>
            <person name="Rogers Y.H."/>
            <person name="Rohde C."/>
            <person name="Rozas J."/>
            <person name="Rubenfield M.J."/>
            <person name="Ruiz A."/>
            <person name="Russo S."/>
            <person name="Salzberg S.L."/>
            <person name="Sanchez-Gracia A."/>
            <person name="Saranga D.J."/>
            <person name="Sato H."/>
            <person name="Schaeffer S.W."/>
            <person name="Schatz M.C."/>
            <person name="Schlenke T."/>
            <person name="Schwartz R."/>
            <person name="Segarra C."/>
            <person name="Singh R.S."/>
            <person name="Sirot L."/>
            <person name="Sirota M."/>
            <person name="Sisneros N.B."/>
            <person name="Smith C.D."/>
            <person name="Smith T.F."/>
            <person name="Spieth J."/>
            <person name="Stage D.E."/>
            <person name="Stark A."/>
            <person name="Stephan W."/>
            <person name="Strausberg R.L."/>
            <person name="Strempel S."/>
            <person name="Sturgill D."/>
            <person name="Sutton G."/>
            <person name="Sutton G.G."/>
            <person name="Tao W."/>
            <person name="Teichmann S."/>
            <person name="Tobari Y.N."/>
            <person name="Tomimura Y."/>
            <person name="Tsolas J.M."/>
            <person name="Valente V.L."/>
            <person name="Venter E."/>
            <person name="Venter J.C."/>
            <person name="Vicario S."/>
            <person name="Vieira F.G."/>
            <person name="Vilella A.J."/>
            <person name="Villasante A."/>
            <person name="Walenz B."/>
            <person name="Wang J."/>
            <person name="Wasserman M."/>
            <person name="Watts T."/>
            <person name="Wilson D."/>
            <person name="Wilson R.K."/>
            <person name="Wing R.A."/>
            <person name="Wolfner M.F."/>
            <person name="Wong A."/>
            <person name="Wong G.K."/>
            <person name="Wu C.I."/>
            <person name="Wu G."/>
            <person name="Yamamoto D."/>
            <person name="Yang H.P."/>
            <person name="Yang S.P."/>
            <person name="Yorke J.A."/>
            <person name="Yoshida K."/>
            <person name="Zdobnov E."/>
            <person name="Zhang P."/>
            <person name="Zhang Y."/>
            <person name="Zimin A.V."/>
            <person name="Baldwin J."/>
            <person name="Abdouelleil A."/>
            <person name="Abdulkadir J."/>
            <person name="Abebe A."/>
            <person name="Abera B."/>
            <person name="Abreu J."/>
            <person name="Acer S.C."/>
            <person name="Aftuck L."/>
            <person name="Alexander A."/>
            <person name="An P."/>
            <person name="Anderson E."/>
            <person name="Anderson S."/>
            <person name="Arachi H."/>
            <person name="Azer M."/>
            <person name="Bachantsang P."/>
            <person name="Barry A."/>
            <person name="Bayul T."/>
            <person name="Berlin A."/>
            <person name="Bessette D."/>
            <person name="Bloom T."/>
            <person name="Blye J."/>
            <person name="Boguslavskiy L."/>
            <person name="Bonnet C."/>
            <person name="Boukhgalter B."/>
            <person name="Bourzgui I."/>
            <person name="Brown A."/>
            <person name="Cahill P."/>
            <person name="Channer S."/>
            <person name="Cheshatsang Y."/>
            <person name="Chuda L."/>
            <person name="Citroen M."/>
            <person name="Collymore A."/>
            <person name="Cooke P."/>
            <person name="Costello M."/>
            <person name="D'Aco K."/>
            <person name="Daza R."/>
            <person name="De Haan G."/>
            <person name="DeGray S."/>
            <person name="DeMaso C."/>
            <person name="Dhargay N."/>
            <person name="Dooley K."/>
            <person name="Dooley E."/>
            <person name="Doricent M."/>
            <person name="Dorje P."/>
            <person name="Dorjee K."/>
            <person name="Dupes A."/>
            <person name="Elong R."/>
            <person name="Falk J."/>
            <person name="Farina A."/>
            <person name="Faro S."/>
            <person name="Ferguson D."/>
            <person name="Fisher S."/>
            <person name="Foley C.D."/>
            <person name="Franke A."/>
            <person name="Friedrich D."/>
            <person name="Gadbois L."/>
            <person name="Gearin G."/>
            <person name="Gearin C.R."/>
            <person name="Giannoukos G."/>
            <person name="Goode T."/>
            <person name="Graham J."/>
            <person name="Grandbois E."/>
            <person name="Grewal S."/>
            <person name="Gyaltsen K."/>
            <person name="Hafez N."/>
            <person name="Hagos B."/>
            <person name="Hall J."/>
            <person name="Henson C."/>
            <person name="Hollinger A."/>
            <person name="Honan T."/>
            <person name="Huard M.D."/>
            <person name="Hughes L."/>
            <person name="Hurhula B."/>
            <person name="Husby M.E."/>
            <person name="Kamat A."/>
            <person name="Kanga B."/>
            <person name="Kashin S."/>
            <person name="Khazanovich D."/>
            <person name="Kisner P."/>
            <person name="Lance K."/>
            <person name="Lara M."/>
            <person name="Lee W."/>
            <person name="Lennon N."/>
            <person name="Letendre F."/>
            <person name="LeVine R."/>
            <person name="Lipovsky A."/>
            <person name="Liu X."/>
            <person name="Liu J."/>
            <person name="Liu S."/>
            <person name="Lokyitsang T."/>
            <person name="Lokyitsang Y."/>
            <person name="Lubonja R."/>
            <person name="Lui A."/>
            <person name="MacDonald P."/>
            <person name="Magnisalis V."/>
            <person name="Maru K."/>
            <person name="Matthews C."/>
            <person name="McCusker W."/>
            <person name="McDonough S."/>
            <person name="Mehta T."/>
            <person name="Meldrim J."/>
            <person name="Meneus L."/>
            <person name="Mihai O."/>
            <person name="Mihalev A."/>
            <person name="Mihova T."/>
            <person name="Mittelman R."/>
            <person name="Mlenga V."/>
            <person name="Montmayeur A."/>
            <person name="Mulrain L."/>
            <person name="Navidi A."/>
            <person name="Naylor J."/>
            <person name="Negash T."/>
            <person name="Nguyen T."/>
            <person name="Nguyen N."/>
            <person name="Nicol R."/>
            <person name="Norbu C."/>
            <person name="Norbu N."/>
            <person name="Novod N."/>
            <person name="O'Neill B."/>
            <person name="Osman S."/>
            <person name="Markiewicz E."/>
            <person name="Oyono O.L."/>
            <person name="Patti C."/>
            <person name="Phunkhang P."/>
            <person name="Pierre F."/>
            <person name="Priest M."/>
            <person name="Raghuraman S."/>
            <person name="Rege F."/>
            <person name="Reyes R."/>
            <person name="Rise C."/>
            <person name="Rogov P."/>
            <person name="Ross K."/>
            <person name="Ryan E."/>
            <person name="Settipalli S."/>
            <person name="Shea T."/>
            <person name="Sherpa N."/>
            <person name="Shi L."/>
            <person name="Shih D."/>
            <person name="Sparrow T."/>
            <person name="Spaulding J."/>
            <person name="Stalker J."/>
            <person name="Stange-Thomann N."/>
            <person name="Stavropoulos S."/>
            <person name="Stone C."/>
            <person name="Strader C."/>
            <person name="Tesfaye S."/>
            <person name="Thomson T."/>
            <person name="Thoulutsang Y."/>
            <person name="Thoulutsang D."/>
            <person name="Topham K."/>
            <person name="Topping I."/>
            <person name="Tsamla T."/>
            <person name="Vassiliev H."/>
            <person name="Vo A."/>
            <person name="Wangchuk T."/>
            <person name="Wangdi T."/>
            <person name="Weiand M."/>
            <person name="Wilkinson J."/>
            <person name="Wilson A."/>
            <person name="Yadav S."/>
            <person name="Young G."/>
            <person name="Yu Q."/>
            <person name="Zembek L."/>
            <person name="Zhong D."/>
            <person name="Zimmer A."/>
            <person name="Zwirko Z."/>
            <person name="Jaffe D.B."/>
            <person name="Alvarez P."/>
            <person name="Brockman W."/>
            <person name="Butler J."/>
            <person name="Chin C."/>
            <person name="Gnerre S."/>
            <person name="Grabherr M."/>
            <person name="Kleber M."/>
            <person name="Mauceli E."/>
            <person name="MacCallum I."/>
        </authorList>
    </citation>
    <scope>NUCLEOTIDE SEQUENCE [LARGE SCALE GENOMIC DNA]</scope>
    <source>
        <strain evidence="7">Tucson 15287-2541.00</strain>
    </source>
</reference>
<dbReference type="KEGG" id="dgr:6569067"/>
<feature type="chain" id="PRO_5002809595" evidence="5">
    <location>
        <begin position="21"/>
        <end position="135"/>
    </location>
</feature>
<dbReference type="AlphaFoldDB" id="B4JWD7"/>
<dbReference type="EMBL" id="CH916375">
    <property type="protein sequence ID" value="EDV98275.1"/>
    <property type="molecule type" value="Genomic_DNA"/>
</dbReference>
<dbReference type="SUPFAM" id="SSF47565">
    <property type="entry name" value="Insect pheromone/odorant-binding proteins"/>
    <property type="match status" value="1"/>
</dbReference>
<accession>B4JWD7</accession>
<dbReference type="Gene3D" id="1.10.238.20">
    <property type="entry name" value="Pheromone/general odorant binding protein domain"/>
    <property type="match status" value="1"/>
</dbReference>
<comment type="similarity">
    <text evidence="2">Belongs to the PBP/GOBP family.</text>
</comment>
<dbReference type="PhylomeDB" id="B4JWD7"/>
<dbReference type="SMART" id="SM00708">
    <property type="entry name" value="PhBP"/>
    <property type="match status" value="1"/>
</dbReference>
<feature type="signal peptide" evidence="5">
    <location>
        <begin position="1"/>
        <end position="20"/>
    </location>
</feature>
<organism evidence="7">
    <name type="scientific">Drosophila grimshawi</name>
    <name type="common">Hawaiian fruit fly</name>
    <name type="synonym">Idiomyia grimshawi</name>
    <dbReference type="NCBI Taxonomy" id="7222"/>
    <lineage>
        <taxon>Eukaryota</taxon>
        <taxon>Metazoa</taxon>
        <taxon>Ecdysozoa</taxon>
        <taxon>Arthropoda</taxon>
        <taxon>Hexapoda</taxon>
        <taxon>Insecta</taxon>
        <taxon>Pterygota</taxon>
        <taxon>Neoptera</taxon>
        <taxon>Endopterygota</taxon>
        <taxon>Diptera</taxon>
        <taxon>Brachycera</taxon>
        <taxon>Muscomorpha</taxon>
        <taxon>Ephydroidea</taxon>
        <taxon>Drosophilidae</taxon>
        <taxon>Drosophila</taxon>
        <taxon>Hawaiian Drosophila</taxon>
    </lineage>
</organism>
<keyword evidence="4 5" id="KW-0732">Signal</keyword>
<sequence>MMRATLFAATLVFAVAVVQSDPNFPQLMKQCLEETKVSEPELKEFMNSGMMTNPNENIKCYTKCLMEKQGHMVNGQFQADAMMATLRNVPQLKDKLAEISSGVDACKAIGGTNDCDKAFKISMCLKEHKAKTMKN</sequence>
<protein>
    <submittedName>
        <fullName evidence="6">GH23020</fullName>
    </submittedName>
</protein>
<dbReference type="FunCoup" id="B4JWD7">
    <property type="interactions" value="26"/>
</dbReference>
<evidence type="ECO:0000256" key="4">
    <source>
        <dbReference type="ARBA" id="ARBA00022729"/>
    </source>
</evidence>
<evidence type="ECO:0000256" key="1">
    <source>
        <dbReference type="ARBA" id="ARBA00004613"/>
    </source>
</evidence>
<dbReference type="InterPro" id="IPR036728">
    <property type="entry name" value="PBP_GOBP_sf"/>
</dbReference>
<dbReference type="GO" id="GO:0005615">
    <property type="term" value="C:extracellular space"/>
    <property type="evidence" value="ECO:0007669"/>
    <property type="project" value="TreeGrafter"/>
</dbReference>
<dbReference type="InterPro" id="IPR006170">
    <property type="entry name" value="PBP/GOBP"/>
</dbReference>
<dbReference type="GO" id="GO:0005549">
    <property type="term" value="F:odorant binding"/>
    <property type="evidence" value="ECO:0007669"/>
    <property type="project" value="InterPro"/>
</dbReference>
<dbReference type="PANTHER" id="PTHR11857">
    <property type="entry name" value="ODORANT BINDING PROTEIN-RELATED"/>
    <property type="match status" value="1"/>
</dbReference>
<dbReference type="PANTHER" id="PTHR11857:SF43">
    <property type="entry name" value="GEO07291P1-RELATED"/>
    <property type="match status" value="1"/>
</dbReference>
<dbReference type="GO" id="GO:0007608">
    <property type="term" value="P:sensory perception of smell"/>
    <property type="evidence" value="ECO:0007669"/>
    <property type="project" value="EnsemblMetazoa"/>
</dbReference>
<keyword evidence="3" id="KW-0964">Secreted</keyword>
<evidence type="ECO:0000256" key="5">
    <source>
        <dbReference type="SAM" id="SignalP"/>
    </source>
</evidence>
<name>B4JWD7_DROGR</name>
<dbReference type="CDD" id="cd23992">
    <property type="entry name" value="PBP_GOBP"/>
    <property type="match status" value="1"/>
</dbReference>
<dbReference type="OrthoDB" id="6601693at2759"/>